<sequence>MAKFLVTAIYTVPGMAGLAKDGGTARAEVIEALIENAGGQVEAVYYAFGQFDLYVLCEVPDNVTAAALGIAVRAAGGVDARIVPLLTTAEIDAAVRLPVTYQPPTP</sequence>
<dbReference type="AlphaFoldDB" id="A0A1H7CS03"/>
<proteinExistence type="predicted"/>
<dbReference type="InterPro" id="IPR014845">
    <property type="entry name" value="GYD/TTHA1554"/>
</dbReference>
<dbReference type="OrthoDB" id="9796147at2"/>
<gene>
    <name evidence="1" type="ORF">SAMN05443287_11093</name>
</gene>
<organism evidence="1 2">
    <name type="scientific">Micromonospora phaseoli</name>
    <dbReference type="NCBI Taxonomy" id="1144548"/>
    <lineage>
        <taxon>Bacteria</taxon>
        <taxon>Bacillati</taxon>
        <taxon>Actinomycetota</taxon>
        <taxon>Actinomycetes</taxon>
        <taxon>Micromonosporales</taxon>
        <taxon>Micromonosporaceae</taxon>
        <taxon>Micromonospora</taxon>
    </lineage>
</organism>
<accession>A0A1H7CS03</accession>
<keyword evidence="2" id="KW-1185">Reference proteome</keyword>
<reference evidence="2" key="1">
    <citation type="submission" date="2016-10" db="EMBL/GenBank/DDBJ databases">
        <authorList>
            <person name="Varghese N."/>
            <person name="Submissions S."/>
        </authorList>
    </citation>
    <scope>NUCLEOTIDE SEQUENCE [LARGE SCALE GENOMIC DNA]</scope>
    <source>
        <strain evidence="2">CGMCC 4.7038</strain>
    </source>
</reference>
<name>A0A1H7CS03_9ACTN</name>
<evidence type="ECO:0000313" key="1">
    <source>
        <dbReference type="EMBL" id="SEJ91994.1"/>
    </source>
</evidence>
<evidence type="ECO:0000313" key="2">
    <source>
        <dbReference type="Proteomes" id="UP000198707"/>
    </source>
</evidence>
<dbReference type="Pfam" id="PF08734">
    <property type="entry name" value="GYD"/>
    <property type="match status" value="1"/>
</dbReference>
<dbReference type="Proteomes" id="UP000198707">
    <property type="component" value="Unassembled WGS sequence"/>
</dbReference>
<dbReference type="STRING" id="1144548.SAMN05443287_11093"/>
<protein>
    <submittedName>
        <fullName evidence="1">Uncharacterized protein, contains GYD domain</fullName>
    </submittedName>
</protein>
<dbReference type="EMBL" id="FNYV01000010">
    <property type="protein sequence ID" value="SEJ91994.1"/>
    <property type="molecule type" value="Genomic_DNA"/>
</dbReference>